<gene>
    <name evidence="3" type="ORF">TGP89_212110</name>
</gene>
<feature type="compositionally biased region" description="Basic and acidic residues" evidence="1">
    <location>
        <begin position="147"/>
        <end position="185"/>
    </location>
</feature>
<feature type="compositionally biased region" description="Acidic residues" evidence="1">
    <location>
        <begin position="723"/>
        <end position="732"/>
    </location>
</feature>
<feature type="compositionally biased region" description="Basic and acidic residues" evidence="1">
    <location>
        <begin position="981"/>
        <end position="1009"/>
    </location>
</feature>
<feature type="region of interest" description="Disordered" evidence="1">
    <location>
        <begin position="667"/>
        <end position="793"/>
    </location>
</feature>
<dbReference type="GO" id="GO:0032259">
    <property type="term" value="P:methylation"/>
    <property type="evidence" value="ECO:0007669"/>
    <property type="project" value="UniProtKB-KW"/>
</dbReference>
<dbReference type="InterPro" id="IPR014710">
    <property type="entry name" value="RmlC-like_jellyroll"/>
</dbReference>
<dbReference type="PANTHER" id="PTHR12461">
    <property type="entry name" value="HYPOXIA-INDUCIBLE FACTOR 1 ALPHA INHIBITOR-RELATED"/>
    <property type="match status" value="1"/>
</dbReference>
<feature type="compositionally biased region" description="Basic and acidic residues" evidence="1">
    <location>
        <begin position="928"/>
        <end position="944"/>
    </location>
</feature>
<evidence type="ECO:0000313" key="3">
    <source>
        <dbReference type="EMBL" id="KFG31161.1"/>
    </source>
</evidence>
<feature type="compositionally biased region" description="Basic and acidic residues" evidence="1">
    <location>
        <begin position="673"/>
        <end position="691"/>
    </location>
</feature>
<dbReference type="SUPFAM" id="SSF51197">
    <property type="entry name" value="Clavaminate synthase-like"/>
    <property type="match status" value="2"/>
</dbReference>
<dbReference type="OrthoDB" id="333018at2759"/>
<feature type="compositionally biased region" description="Basic and acidic residues" evidence="1">
    <location>
        <begin position="759"/>
        <end position="779"/>
    </location>
</feature>
<feature type="compositionally biased region" description="Polar residues" evidence="1">
    <location>
        <begin position="747"/>
        <end position="756"/>
    </location>
</feature>
<dbReference type="PROSITE" id="PS51184">
    <property type="entry name" value="JMJC"/>
    <property type="match status" value="1"/>
</dbReference>
<dbReference type="EMBL" id="AEYI02001984">
    <property type="protein sequence ID" value="KFG31161.1"/>
    <property type="molecule type" value="Genomic_DNA"/>
</dbReference>
<dbReference type="InterPro" id="IPR041667">
    <property type="entry name" value="Cupin_8"/>
</dbReference>
<feature type="compositionally biased region" description="Basic and acidic residues" evidence="1">
    <location>
        <begin position="26"/>
        <end position="47"/>
    </location>
</feature>
<name>A0A086JG93_TOXGO</name>
<dbReference type="VEuPathDB" id="ToxoDB:TGP89_212110"/>
<feature type="domain" description="JmjC" evidence="2">
    <location>
        <begin position="795"/>
        <end position="1100"/>
    </location>
</feature>
<dbReference type="AlphaFoldDB" id="A0A086JG93"/>
<feature type="compositionally biased region" description="Acidic residues" evidence="1">
    <location>
        <begin position="406"/>
        <end position="420"/>
    </location>
</feature>
<dbReference type="InterPro" id="IPR003347">
    <property type="entry name" value="JmjC_dom"/>
</dbReference>
<keyword evidence="3" id="KW-0808">Transferase</keyword>
<dbReference type="Gene3D" id="2.60.120.650">
    <property type="entry name" value="Cupin"/>
    <property type="match status" value="2"/>
</dbReference>
<evidence type="ECO:0000259" key="2">
    <source>
        <dbReference type="PROSITE" id="PS51184"/>
    </source>
</evidence>
<dbReference type="Gene3D" id="2.60.120.10">
    <property type="entry name" value="Jelly Rolls"/>
    <property type="match status" value="1"/>
</dbReference>
<dbReference type="Proteomes" id="UP000028828">
    <property type="component" value="Unassembled WGS sequence"/>
</dbReference>
<feature type="compositionally biased region" description="Basic and acidic residues" evidence="1">
    <location>
        <begin position="733"/>
        <end position="746"/>
    </location>
</feature>
<feature type="compositionally biased region" description="Low complexity" evidence="1">
    <location>
        <begin position="482"/>
        <end position="534"/>
    </location>
</feature>
<reference evidence="3 4" key="1">
    <citation type="submission" date="2014-03" db="EMBL/GenBank/DDBJ databases">
        <authorList>
            <person name="Sibley D."/>
            <person name="Venepally P."/>
            <person name="Karamycheva S."/>
            <person name="Hadjithomas M."/>
            <person name="Khan A."/>
            <person name="Brunk B."/>
            <person name="Roos D."/>
            <person name="Caler E."/>
            <person name="Lorenzi H."/>
        </authorList>
    </citation>
    <scope>NUCLEOTIDE SEQUENCE [LARGE SCALE GENOMIC DNA]</scope>
    <source>
        <strain evidence="4">p89</strain>
    </source>
</reference>
<feature type="compositionally biased region" description="Basic and acidic residues" evidence="1">
    <location>
        <begin position="393"/>
        <end position="402"/>
    </location>
</feature>
<sequence>MRRRPGMGSEAGRVQEFPKGRLRQPPAERRDRVEHDEERDFSKDNEEKEANLSPCKKCRFLRALRFFADDCLPTNAALSRLLAYFQNEAAAKRDSELPLGLRLLFRDALEMFSEEPLCLLAPAALDNPFFSHPCAKAPRAASAETADEPRRDSDERCPDRDHGDTKEKERDNGDRDAAEARRAEDLVQSQVEKNSRQRQAALQLGEGDSVVLSRGVGGRSSAAPSSAAPSSAAPSSAAPSSAAASASETVADCSSSVAFRASSSSLSSSSSASPSSASLSVSSATSSQRSSASSASACTSMCRRVRLEWLAETKERVDALHAASWRSLHAGKWSDVPQAFRAIYASSACMLAVLFAANAAADLEWGVEAKAIARQDSQDTLGDEGDQALQNEGRSRCRRGEMSGEVPEDTQELSGEEDSDEGRRDLGGHGRRENGNGKKYSRLAFRYADLGLIMGGPETPVYDILQSFLNKCEGARIPDTCPSSSLASASSSSSSPPSSSLSSPPSSSLSSPPSSSPSSSFSASPAASLSDAPPRSFGVSSSCAKRSRRRVERNEESGHEEQKVKEVVLPCTRWGMRRVPSVEATQLSLSEFLSRVFVPQRPLLIRGGASHWPAISKWSNWTFLKEKLGDRLLPVEVGQAYTADDWGQTLMRGETLLASILESACRGKRRRKEDKPTGDSDKQGDSKVKQDEIEDSATDTEDNEIEDSGRDDGEMETSGREEAEVEEDEMKEDELNAEKIETELSTEKQGASPSASTGRGRERTRHETECIREGSRDAAETGLSQKTTSRRRKRLKTLHTNMTLERPTRKPILYMAQHALLEQVPALAADCPTPDLALCAAQSDTLIRLAWIGPKGTVSPAHTDEWQNFFVQVVGCKRFQLYPPEASASLYPFPKGPLTNTSGAPLELFLEENEDQKDEQESAGMPGEKAERNRKHGEETRAEEDAVGPPARRPHHRLVLPSPRAVSSLPEAQSAEEAEEVEKRSQGRDKQEKEGLRQKRDEKEREEATRAPTGGDGCASPPEGRRKSDREALREEGTSREGRERGEYAKESLRASFPLFDRRRGFEVLVKPGDILFIPKLWWHLVFAETASVSLSHWVN</sequence>
<feature type="region of interest" description="Disordered" evidence="1">
    <location>
        <begin position="914"/>
        <end position="1048"/>
    </location>
</feature>
<feature type="compositionally biased region" description="Basic and acidic residues" evidence="1">
    <location>
        <begin position="1023"/>
        <end position="1048"/>
    </location>
</feature>
<dbReference type="Pfam" id="PF13621">
    <property type="entry name" value="Cupin_8"/>
    <property type="match status" value="1"/>
</dbReference>
<feature type="compositionally biased region" description="Acidic residues" evidence="1">
    <location>
        <begin position="692"/>
        <end position="706"/>
    </location>
</feature>
<feature type="compositionally biased region" description="Basic and acidic residues" evidence="1">
    <location>
        <begin position="421"/>
        <end position="436"/>
    </location>
</feature>
<dbReference type="PANTHER" id="PTHR12461:SF105">
    <property type="entry name" value="HYPOXIA-INDUCIBLE FACTOR 1-ALPHA INHIBITOR"/>
    <property type="match status" value="1"/>
</dbReference>
<feature type="region of interest" description="Disordered" evidence="1">
    <location>
        <begin position="480"/>
        <end position="563"/>
    </location>
</feature>
<feature type="region of interest" description="Disordered" evidence="1">
    <location>
        <begin position="377"/>
        <end position="437"/>
    </location>
</feature>
<feature type="compositionally biased region" description="Basic and acidic residues" evidence="1">
    <location>
        <begin position="707"/>
        <end position="722"/>
    </location>
</feature>
<evidence type="ECO:0000313" key="4">
    <source>
        <dbReference type="Proteomes" id="UP000028828"/>
    </source>
</evidence>
<comment type="caution">
    <text evidence="3">The sequence shown here is derived from an EMBL/GenBank/DDBJ whole genome shotgun (WGS) entry which is preliminary data.</text>
</comment>
<dbReference type="SMART" id="SM00558">
    <property type="entry name" value="JmjC"/>
    <property type="match status" value="1"/>
</dbReference>
<feature type="region of interest" description="Disordered" evidence="1">
    <location>
        <begin position="139"/>
        <end position="239"/>
    </location>
</feature>
<dbReference type="GO" id="GO:0008168">
    <property type="term" value="F:methyltransferase activity"/>
    <property type="evidence" value="ECO:0007669"/>
    <property type="project" value="UniProtKB-KW"/>
</dbReference>
<feature type="compositionally biased region" description="Basic and acidic residues" evidence="1">
    <location>
        <begin position="552"/>
        <end position="563"/>
    </location>
</feature>
<accession>A0A086JG93</accession>
<proteinExistence type="predicted"/>
<protein>
    <submittedName>
        <fullName evidence="3">Histone lysine demethylase JMJD5</fullName>
    </submittedName>
</protein>
<evidence type="ECO:0000256" key="1">
    <source>
        <dbReference type="SAM" id="MobiDB-lite"/>
    </source>
</evidence>
<feature type="compositionally biased region" description="Polar residues" evidence="1">
    <location>
        <begin position="187"/>
        <end position="200"/>
    </location>
</feature>
<keyword evidence="3" id="KW-0489">Methyltransferase</keyword>
<feature type="compositionally biased region" description="Low complexity" evidence="1">
    <location>
        <begin position="220"/>
        <end position="239"/>
    </location>
</feature>
<organism evidence="3 4">
    <name type="scientific">Toxoplasma gondii p89</name>
    <dbReference type="NCBI Taxonomy" id="943119"/>
    <lineage>
        <taxon>Eukaryota</taxon>
        <taxon>Sar</taxon>
        <taxon>Alveolata</taxon>
        <taxon>Apicomplexa</taxon>
        <taxon>Conoidasida</taxon>
        <taxon>Coccidia</taxon>
        <taxon>Eucoccidiorida</taxon>
        <taxon>Eimeriorina</taxon>
        <taxon>Sarcocystidae</taxon>
        <taxon>Toxoplasma</taxon>
    </lineage>
</organism>
<feature type="region of interest" description="Disordered" evidence="1">
    <location>
        <begin position="1"/>
        <end position="47"/>
    </location>
</feature>